<feature type="compositionally biased region" description="Low complexity" evidence="1">
    <location>
        <begin position="54"/>
        <end position="65"/>
    </location>
</feature>
<accession>A0AAQ3U2R5</accession>
<sequence length="73" mass="8172">MMDNTSDAGHEDLDFYFDYDDDDMVLNENLAPRPSEVNSLPVMGSNDEDLNFHLGNNDGSNLGDGNWKDVDKC</sequence>
<evidence type="ECO:0000256" key="1">
    <source>
        <dbReference type="SAM" id="MobiDB-lite"/>
    </source>
</evidence>
<dbReference type="EMBL" id="CP144751">
    <property type="protein sequence ID" value="WVZ84494.1"/>
    <property type="molecule type" value="Genomic_DNA"/>
</dbReference>
<evidence type="ECO:0000313" key="3">
    <source>
        <dbReference type="Proteomes" id="UP001341281"/>
    </source>
</evidence>
<evidence type="ECO:0000313" key="2">
    <source>
        <dbReference type="EMBL" id="WVZ84494.1"/>
    </source>
</evidence>
<dbReference type="AlphaFoldDB" id="A0AAQ3U2R5"/>
<protein>
    <submittedName>
        <fullName evidence="2">Uncharacterized protein</fullName>
    </submittedName>
</protein>
<gene>
    <name evidence="2" type="ORF">U9M48_031523</name>
</gene>
<dbReference type="Proteomes" id="UP001341281">
    <property type="component" value="Chromosome 07"/>
</dbReference>
<reference evidence="2 3" key="1">
    <citation type="submission" date="2024-02" db="EMBL/GenBank/DDBJ databases">
        <title>High-quality chromosome-scale genome assembly of Pensacola bahiagrass (Paspalum notatum Flugge var. saurae).</title>
        <authorList>
            <person name="Vega J.M."/>
            <person name="Podio M."/>
            <person name="Orjuela J."/>
            <person name="Siena L.A."/>
            <person name="Pessino S.C."/>
            <person name="Combes M.C."/>
            <person name="Mariac C."/>
            <person name="Albertini E."/>
            <person name="Pupilli F."/>
            <person name="Ortiz J.P.A."/>
            <person name="Leblanc O."/>
        </authorList>
    </citation>
    <scope>NUCLEOTIDE SEQUENCE [LARGE SCALE GENOMIC DNA]</scope>
    <source>
        <strain evidence="2">R1</strain>
        <tissue evidence="2">Leaf</tissue>
    </source>
</reference>
<keyword evidence="3" id="KW-1185">Reference proteome</keyword>
<organism evidence="2 3">
    <name type="scientific">Paspalum notatum var. saurae</name>
    <dbReference type="NCBI Taxonomy" id="547442"/>
    <lineage>
        <taxon>Eukaryota</taxon>
        <taxon>Viridiplantae</taxon>
        <taxon>Streptophyta</taxon>
        <taxon>Embryophyta</taxon>
        <taxon>Tracheophyta</taxon>
        <taxon>Spermatophyta</taxon>
        <taxon>Magnoliopsida</taxon>
        <taxon>Liliopsida</taxon>
        <taxon>Poales</taxon>
        <taxon>Poaceae</taxon>
        <taxon>PACMAD clade</taxon>
        <taxon>Panicoideae</taxon>
        <taxon>Andropogonodae</taxon>
        <taxon>Paspaleae</taxon>
        <taxon>Paspalinae</taxon>
        <taxon>Paspalum</taxon>
    </lineage>
</organism>
<name>A0AAQ3U2R5_PASNO</name>
<feature type="region of interest" description="Disordered" evidence="1">
    <location>
        <begin position="54"/>
        <end position="73"/>
    </location>
</feature>
<proteinExistence type="predicted"/>